<evidence type="ECO:0000313" key="3">
    <source>
        <dbReference type="Proteomes" id="UP000095283"/>
    </source>
</evidence>
<organism evidence="3 4">
    <name type="scientific">Heterorhabditis bacteriophora</name>
    <name type="common">Entomopathogenic nematode worm</name>
    <dbReference type="NCBI Taxonomy" id="37862"/>
    <lineage>
        <taxon>Eukaryota</taxon>
        <taxon>Metazoa</taxon>
        <taxon>Ecdysozoa</taxon>
        <taxon>Nematoda</taxon>
        <taxon>Chromadorea</taxon>
        <taxon>Rhabditida</taxon>
        <taxon>Rhabditina</taxon>
        <taxon>Rhabditomorpha</taxon>
        <taxon>Strongyloidea</taxon>
        <taxon>Heterorhabditidae</taxon>
        <taxon>Heterorhabditis</taxon>
    </lineage>
</organism>
<protein>
    <submittedName>
        <fullName evidence="4">Uncharacterized protein</fullName>
    </submittedName>
</protein>
<keyword evidence="2" id="KW-0472">Membrane</keyword>
<dbReference type="Proteomes" id="UP000095283">
    <property type="component" value="Unplaced"/>
</dbReference>
<sequence>MKSQRITCSEIKTRQNRLPRSCSSDNQPRPHSNIDENRQVNILSMHCSSLIEYKRRRFGSINIKYQFPPVRSRPFPTRRSSSTSSTPLARSWLCRVMLSSMDKRFVIASFIIGIAIHRIPAMTVLPLNGQILRTAGSKETACCSMVIIVIINVNIIIIIINTDIIIIVYIIIIINIGIIINSNNYIVTRKFNERPRYWLDNISDSLEYNLYAPNGM</sequence>
<evidence type="ECO:0000313" key="4">
    <source>
        <dbReference type="WBParaSite" id="Hba_04822"/>
    </source>
</evidence>
<keyword evidence="2" id="KW-1133">Transmembrane helix</keyword>
<name>A0A1I7WIJ8_HETBA</name>
<evidence type="ECO:0000256" key="2">
    <source>
        <dbReference type="SAM" id="Phobius"/>
    </source>
</evidence>
<dbReference type="AlphaFoldDB" id="A0A1I7WIJ8"/>
<feature type="transmembrane region" description="Helical" evidence="2">
    <location>
        <begin position="105"/>
        <end position="128"/>
    </location>
</feature>
<feature type="transmembrane region" description="Helical" evidence="2">
    <location>
        <begin position="140"/>
        <end position="160"/>
    </location>
</feature>
<feature type="transmembrane region" description="Helical" evidence="2">
    <location>
        <begin position="166"/>
        <end position="187"/>
    </location>
</feature>
<accession>A0A1I7WIJ8</accession>
<feature type="region of interest" description="Disordered" evidence="1">
    <location>
        <begin position="15"/>
        <end position="35"/>
    </location>
</feature>
<keyword evidence="3" id="KW-1185">Reference proteome</keyword>
<dbReference type="WBParaSite" id="Hba_04822">
    <property type="protein sequence ID" value="Hba_04822"/>
    <property type="gene ID" value="Hba_04822"/>
</dbReference>
<feature type="compositionally biased region" description="Polar residues" evidence="1">
    <location>
        <begin position="16"/>
        <end position="30"/>
    </location>
</feature>
<keyword evidence="2" id="KW-0812">Transmembrane</keyword>
<proteinExistence type="predicted"/>
<reference evidence="4" key="1">
    <citation type="submission" date="2016-11" db="UniProtKB">
        <authorList>
            <consortium name="WormBaseParasite"/>
        </authorList>
    </citation>
    <scope>IDENTIFICATION</scope>
</reference>
<evidence type="ECO:0000256" key="1">
    <source>
        <dbReference type="SAM" id="MobiDB-lite"/>
    </source>
</evidence>